<dbReference type="PRINTS" id="PR01434">
    <property type="entry name" value="NADHDHGNASE5"/>
</dbReference>
<feature type="transmembrane region" description="Helical" evidence="6">
    <location>
        <begin position="154"/>
        <end position="170"/>
    </location>
</feature>
<organism evidence="8 9">
    <name type="scientific">Eiseniibacteriota bacterium</name>
    <dbReference type="NCBI Taxonomy" id="2212470"/>
    <lineage>
        <taxon>Bacteria</taxon>
        <taxon>Candidatus Eiseniibacteriota</taxon>
    </lineage>
</organism>
<feature type="transmembrane region" description="Helical" evidence="6">
    <location>
        <begin position="182"/>
        <end position="199"/>
    </location>
</feature>
<keyword evidence="2 5" id="KW-0812">Transmembrane</keyword>
<dbReference type="Pfam" id="PF00361">
    <property type="entry name" value="Proton_antipo_M"/>
    <property type="match status" value="1"/>
</dbReference>
<dbReference type="PANTHER" id="PTHR42829:SF2">
    <property type="entry name" value="NADH-UBIQUINONE OXIDOREDUCTASE CHAIN 5"/>
    <property type="match status" value="1"/>
</dbReference>
<dbReference type="EMBL" id="VBPA01000297">
    <property type="protein sequence ID" value="TMQ69455.1"/>
    <property type="molecule type" value="Genomic_DNA"/>
</dbReference>
<evidence type="ECO:0000256" key="5">
    <source>
        <dbReference type="RuleBase" id="RU000320"/>
    </source>
</evidence>
<evidence type="ECO:0000313" key="9">
    <source>
        <dbReference type="Proteomes" id="UP000319836"/>
    </source>
</evidence>
<dbReference type="AlphaFoldDB" id="A0A538U0K9"/>
<dbReference type="GO" id="GO:0042773">
    <property type="term" value="P:ATP synthesis coupled electron transport"/>
    <property type="evidence" value="ECO:0007669"/>
    <property type="project" value="InterPro"/>
</dbReference>
<feature type="transmembrane region" description="Helical" evidence="6">
    <location>
        <begin position="81"/>
        <end position="103"/>
    </location>
</feature>
<feature type="transmembrane region" description="Helical" evidence="6">
    <location>
        <begin position="219"/>
        <end position="239"/>
    </location>
</feature>
<evidence type="ECO:0000313" key="8">
    <source>
        <dbReference type="EMBL" id="TMQ69455.1"/>
    </source>
</evidence>
<reference evidence="8 9" key="1">
    <citation type="journal article" date="2019" name="Nat. Microbiol.">
        <title>Mediterranean grassland soil C-N compound turnover is dependent on rainfall and depth, and is mediated by genomically divergent microorganisms.</title>
        <authorList>
            <person name="Diamond S."/>
            <person name="Andeer P.F."/>
            <person name="Li Z."/>
            <person name="Crits-Christoph A."/>
            <person name="Burstein D."/>
            <person name="Anantharaman K."/>
            <person name="Lane K.R."/>
            <person name="Thomas B.C."/>
            <person name="Pan C."/>
            <person name="Northen T.R."/>
            <person name="Banfield J.F."/>
        </authorList>
    </citation>
    <scope>NUCLEOTIDE SEQUENCE [LARGE SCALE GENOMIC DNA]</scope>
    <source>
        <strain evidence="8">WS_10</strain>
    </source>
</reference>
<evidence type="ECO:0000256" key="1">
    <source>
        <dbReference type="ARBA" id="ARBA00004127"/>
    </source>
</evidence>
<protein>
    <recommendedName>
        <fullName evidence="7">NADH:quinone oxidoreductase/Mrp antiporter transmembrane domain-containing protein</fullName>
    </recommendedName>
</protein>
<keyword evidence="3 6" id="KW-1133">Transmembrane helix</keyword>
<dbReference type="GO" id="GO:0015990">
    <property type="term" value="P:electron transport coupled proton transport"/>
    <property type="evidence" value="ECO:0007669"/>
    <property type="project" value="TreeGrafter"/>
</dbReference>
<evidence type="ECO:0000256" key="2">
    <source>
        <dbReference type="ARBA" id="ARBA00022692"/>
    </source>
</evidence>
<accession>A0A538U0K9</accession>
<dbReference type="Proteomes" id="UP000319836">
    <property type="component" value="Unassembled WGS sequence"/>
</dbReference>
<name>A0A538U0K9_UNCEI</name>
<dbReference type="PANTHER" id="PTHR42829">
    <property type="entry name" value="NADH-UBIQUINONE OXIDOREDUCTASE CHAIN 5"/>
    <property type="match status" value="1"/>
</dbReference>
<dbReference type="InterPro" id="IPR001750">
    <property type="entry name" value="ND/Mrp_TM"/>
</dbReference>
<dbReference type="GO" id="GO:0003954">
    <property type="term" value="F:NADH dehydrogenase activity"/>
    <property type="evidence" value="ECO:0007669"/>
    <property type="project" value="TreeGrafter"/>
</dbReference>
<evidence type="ECO:0000256" key="3">
    <source>
        <dbReference type="ARBA" id="ARBA00022989"/>
    </source>
</evidence>
<comment type="caution">
    <text evidence="8">The sequence shown here is derived from an EMBL/GenBank/DDBJ whole genome shotgun (WGS) entry which is preliminary data.</text>
</comment>
<evidence type="ECO:0000259" key="7">
    <source>
        <dbReference type="Pfam" id="PF00361"/>
    </source>
</evidence>
<comment type="subcellular location">
    <subcellularLocation>
        <location evidence="1">Endomembrane system</location>
        <topology evidence="1">Multi-pass membrane protein</topology>
    </subcellularLocation>
    <subcellularLocation>
        <location evidence="5">Membrane</location>
        <topology evidence="5">Multi-pass membrane protein</topology>
    </subcellularLocation>
</comment>
<dbReference type="InterPro" id="IPR003945">
    <property type="entry name" value="NU5C-like"/>
</dbReference>
<sequence length="343" mass="36792">MQSSSWSTASPWRSPRCRRRSPASCRRSRVDTCIAKLATTATSFCWRCSSPGCCWWRSPAKRPAAVANAFRVASVYRISDAAMLSAAVMLHHVAGTNSLSLLFGRDRASTTSLTAANATIIAVLLIVAVAGKSALLPFSSWLPRAMEGPTPSSAVYYGSLSVHAGCFLLLRAAPLLEQAPAARLLAGALGAATAVFAAFTTRAQSDVKSSLAYASLTQVGLIVLETAVGWYTIAFLHLAGHACFRLLQFLSAPNVLHDLHGLEETLDRHAAPARPAGVARSGRARRWLFLIALERGFLDAVLDRVVIEPFNRAAHRLTRLDAWLCSAVIPARVPADEEGDRDG</sequence>
<evidence type="ECO:0000256" key="4">
    <source>
        <dbReference type="ARBA" id="ARBA00023136"/>
    </source>
</evidence>
<keyword evidence="4 6" id="KW-0472">Membrane</keyword>
<feature type="transmembrane region" description="Helical" evidence="6">
    <location>
        <begin position="115"/>
        <end position="134"/>
    </location>
</feature>
<feature type="domain" description="NADH:quinone oxidoreductase/Mrp antiporter transmembrane" evidence="7">
    <location>
        <begin position="62"/>
        <end position="262"/>
    </location>
</feature>
<dbReference type="GO" id="GO:0016020">
    <property type="term" value="C:membrane"/>
    <property type="evidence" value="ECO:0007669"/>
    <property type="project" value="UniProtKB-SubCell"/>
</dbReference>
<dbReference type="GO" id="GO:0012505">
    <property type="term" value="C:endomembrane system"/>
    <property type="evidence" value="ECO:0007669"/>
    <property type="project" value="UniProtKB-SubCell"/>
</dbReference>
<evidence type="ECO:0000256" key="6">
    <source>
        <dbReference type="SAM" id="Phobius"/>
    </source>
</evidence>
<gene>
    <name evidence="8" type="ORF">E6K80_11630</name>
</gene>
<proteinExistence type="predicted"/>
<dbReference type="GO" id="GO:0008137">
    <property type="term" value="F:NADH dehydrogenase (ubiquinone) activity"/>
    <property type="evidence" value="ECO:0007669"/>
    <property type="project" value="InterPro"/>
</dbReference>